<dbReference type="Gene3D" id="3.40.390.10">
    <property type="entry name" value="Collagenase (Catalytic Domain)"/>
    <property type="match status" value="1"/>
</dbReference>
<reference evidence="2" key="1">
    <citation type="submission" date="2020-10" db="EMBL/GenBank/DDBJ databases">
        <title>Connecting structure to function with the recovery of over 1000 high-quality activated sludge metagenome-assembled genomes encoding full-length rRNA genes using long-read sequencing.</title>
        <authorList>
            <person name="Singleton C.M."/>
            <person name="Petriglieri F."/>
            <person name="Kristensen J.M."/>
            <person name="Kirkegaard R.H."/>
            <person name="Michaelsen T.Y."/>
            <person name="Andersen M.H."/>
            <person name="Karst S.M."/>
            <person name="Dueholm M.S."/>
            <person name="Nielsen P.H."/>
            <person name="Albertsen M."/>
        </authorList>
    </citation>
    <scope>NUCLEOTIDE SEQUENCE</scope>
    <source>
        <strain evidence="2">Bjer_18-Q3-R1-45_BAT3C.347</strain>
    </source>
</reference>
<dbReference type="Pfam" id="PF01471">
    <property type="entry name" value="PG_binding_1"/>
    <property type="match status" value="1"/>
</dbReference>
<dbReference type="SUPFAM" id="SSF47090">
    <property type="entry name" value="PGBD-like"/>
    <property type="match status" value="1"/>
</dbReference>
<dbReference type="Proteomes" id="UP000807785">
    <property type="component" value="Unassembled WGS sequence"/>
</dbReference>
<dbReference type="InterPro" id="IPR002477">
    <property type="entry name" value="Peptidoglycan-bd-like"/>
</dbReference>
<accession>A0A9D7DW96</accession>
<evidence type="ECO:0000259" key="1">
    <source>
        <dbReference type="Pfam" id="PF01471"/>
    </source>
</evidence>
<proteinExistence type="predicted"/>
<dbReference type="InterPro" id="IPR024079">
    <property type="entry name" value="MetalloPept_cat_dom_sf"/>
</dbReference>
<dbReference type="InterPro" id="IPR036365">
    <property type="entry name" value="PGBD-like_sf"/>
</dbReference>
<protein>
    <submittedName>
        <fullName evidence="2">Peptidoglycan-binding protein</fullName>
    </submittedName>
</protein>
<dbReference type="InterPro" id="IPR036366">
    <property type="entry name" value="PGBDSf"/>
</dbReference>
<evidence type="ECO:0000313" key="2">
    <source>
        <dbReference type="EMBL" id="MBK6972000.1"/>
    </source>
</evidence>
<gene>
    <name evidence="2" type="ORF">IPH26_03185</name>
</gene>
<dbReference type="Gene3D" id="1.10.101.10">
    <property type="entry name" value="PGBD-like superfamily/PGBD"/>
    <property type="match status" value="1"/>
</dbReference>
<organism evidence="2 3">
    <name type="scientific">Candidatus Methylophosphatis roskildensis</name>
    <dbReference type="NCBI Taxonomy" id="2899263"/>
    <lineage>
        <taxon>Bacteria</taxon>
        <taxon>Pseudomonadati</taxon>
        <taxon>Pseudomonadota</taxon>
        <taxon>Betaproteobacteria</taxon>
        <taxon>Nitrosomonadales</taxon>
        <taxon>Sterolibacteriaceae</taxon>
        <taxon>Candidatus Methylophosphatis</taxon>
    </lineage>
</organism>
<dbReference type="EMBL" id="JADJEV010000001">
    <property type="protein sequence ID" value="MBK6972000.1"/>
    <property type="molecule type" value="Genomic_DNA"/>
</dbReference>
<dbReference type="AlphaFoldDB" id="A0A9D7DW96"/>
<feature type="domain" description="Peptidoglycan binding-like" evidence="1">
    <location>
        <begin position="38"/>
        <end position="93"/>
    </location>
</feature>
<comment type="caution">
    <text evidence="2">The sequence shown here is derived from an EMBL/GenBank/DDBJ whole genome shotgun (WGS) entry which is preliminary data.</text>
</comment>
<sequence>MLVRANTGNACITYRFEGGQSAWTIDKSVGQGGFNHKGDVQTIQRLLNLIEVSDGGPMPPLAEDGLVGPKTIGAIRGFQQFHHTGSDGRVDPNGPTLKKMNEVPKNRLAQQNASRLARTAQAMPDLVAMARKAQRTAEAAMDFLRLGIGSSKRAHELADLHFAFGRQAQGATIAELAFIRTTFVRAAGVLVSRASPLTGGNPFGVSIYTIDPLGRDWMAYSPMQLGDDNRDIPEVHSGHVYLCNRLDAGVVPDLFTHILFHELIHFVDDESKEHRIVDHGYREKAMKLPHSLRMHNSDNYALFASHIHFGRDRLIASQPSLRPHIPANL</sequence>
<dbReference type="GO" id="GO:0008237">
    <property type="term" value="F:metallopeptidase activity"/>
    <property type="evidence" value="ECO:0007669"/>
    <property type="project" value="InterPro"/>
</dbReference>
<name>A0A9D7DW96_9PROT</name>
<evidence type="ECO:0000313" key="3">
    <source>
        <dbReference type="Proteomes" id="UP000807785"/>
    </source>
</evidence>